<dbReference type="Proteomes" id="UP000835052">
    <property type="component" value="Unassembled WGS sequence"/>
</dbReference>
<keyword evidence="6" id="KW-1185">Reference proteome</keyword>
<evidence type="ECO:0000313" key="6">
    <source>
        <dbReference type="Proteomes" id="UP000835052"/>
    </source>
</evidence>
<evidence type="ECO:0000256" key="1">
    <source>
        <dbReference type="ARBA" id="ARBA00025771"/>
    </source>
</evidence>
<dbReference type="OrthoDB" id="10252687at2759"/>
<sequence>MTRFPDIDSYFSELQRLINSYDWNRAQTASSLFSMEDDHSYLPYLQVESYGSRTRRSRLNDEVFDEMTCLHLHVLYCVHVANDFVSAHSTQIQIVQLFNKEILQKRKEENWFMPIFYQLCTDLRILSKEAEDVSSQNDDGEAMTSFYEQAANCLMECYRACVSDVRTEIHSSKKVAMLNLTNQLFRIYFKINKLNLLKPLIRAIENCGPLYQEFSMADKVTYNYYLGRKAMFDADLPLAEKSLNYAFRNCPRDCMSNKRRVLIYLIPVKMFLGHMPTHRLLHDYKLDEFEEVVEAVKDGNLGRLDRALEQHEKFFIKSGIFLMLEKLRSITFRTLFKKVCSLLGGSIFLLEVFLCALSFAQVNDVDVCELECIMANLIAEKKIKGYISHQHGKLVISKKQEAFPALSSISAAI</sequence>
<dbReference type="GO" id="GO:0006368">
    <property type="term" value="P:transcription elongation by RNA polymerase II"/>
    <property type="evidence" value="ECO:0007669"/>
    <property type="project" value="TreeGrafter"/>
</dbReference>
<reference evidence="5" key="1">
    <citation type="submission" date="2020-10" db="EMBL/GenBank/DDBJ databases">
        <authorList>
            <person name="Kikuchi T."/>
        </authorList>
    </citation>
    <scope>NUCLEOTIDE SEQUENCE</scope>
    <source>
        <strain evidence="5">NKZ352</strain>
    </source>
</reference>
<protein>
    <recommendedName>
        <fullName evidence="3">PCI domain-containing protein 2 homolog</fullName>
    </recommendedName>
    <alternativeName>
        <fullName evidence="2">CSN12-like protein</fullName>
    </alternativeName>
</protein>
<dbReference type="GO" id="GO:0003723">
    <property type="term" value="F:RNA binding"/>
    <property type="evidence" value="ECO:0007669"/>
    <property type="project" value="InterPro"/>
</dbReference>
<dbReference type="InterPro" id="IPR036388">
    <property type="entry name" value="WH-like_DNA-bd_sf"/>
</dbReference>
<evidence type="ECO:0000256" key="2">
    <source>
        <dbReference type="ARBA" id="ARBA00033214"/>
    </source>
</evidence>
<dbReference type="PROSITE" id="PS50250">
    <property type="entry name" value="PCI"/>
    <property type="match status" value="1"/>
</dbReference>
<dbReference type="GO" id="GO:0003690">
    <property type="term" value="F:double-stranded DNA binding"/>
    <property type="evidence" value="ECO:0007669"/>
    <property type="project" value="InterPro"/>
</dbReference>
<dbReference type="InterPro" id="IPR000717">
    <property type="entry name" value="PCI_dom"/>
</dbReference>
<organism evidence="5 6">
    <name type="scientific">Caenorhabditis auriculariae</name>
    <dbReference type="NCBI Taxonomy" id="2777116"/>
    <lineage>
        <taxon>Eukaryota</taxon>
        <taxon>Metazoa</taxon>
        <taxon>Ecdysozoa</taxon>
        <taxon>Nematoda</taxon>
        <taxon>Chromadorea</taxon>
        <taxon>Rhabditida</taxon>
        <taxon>Rhabditina</taxon>
        <taxon>Rhabditomorpha</taxon>
        <taxon>Rhabditoidea</taxon>
        <taxon>Rhabditidae</taxon>
        <taxon>Peloderinae</taxon>
        <taxon>Caenorhabditis</taxon>
    </lineage>
</organism>
<dbReference type="GO" id="GO:0016973">
    <property type="term" value="P:poly(A)+ mRNA export from nucleus"/>
    <property type="evidence" value="ECO:0007669"/>
    <property type="project" value="TreeGrafter"/>
</dbReference>
<dbReference type="AlphaFoldDB" id="A0A8S1H4D0"/>
<gene>
    <name evidence="5" type="ORF">CAUJ_LOCUS4179</name>
</gene>
<dbReference type="EMBL" id="CAJGYM010000008">
    <property type="protein sequence ID" value="CAD6188260.1"/>
    <property type="molecule type" value="Genomic_DNA"/>
</dbReference>
<dbReference type="SMART" id="SM00753">
    <property type="entry name" value="PAM"/>
    <property type="match status" value="1"/>
</dbReference>
<dbReference type="GO" id="GO:0000973">
    <property type="term" value="P:post-transcriptional tethering of RNA polymerase II gene DNA at nuclear periphery"/>
    <property type="evidence" value="ECO:0007669"/>
    <property type="project" value="TreeGrafter"/>
</dbReference>
<evidence type="ECO:0000259" key="4">
    <source>
        <dbReference type="PROSITE" id="PS50250"/>
    </source>
</evidence>
<name>A0A8S1H4D0_9PELO</name>
<feature type="domain" description="PCI" evidence="4">
    <location>
        <begin position="220"/>
        <end position="401"/>
    </location>
</feature>
<proteinExistence type="inferred from homology"/>
<dbReference type="Pfam" id="PF01399">
    <property type="entry name" value="PCI"/>
    <property type="match status" value="1"/>
</dbReference>
<evidence type="ECO:0000256" key="3">
    <source>
        <dbReference type="ARBA" id="ARBA00072421"/>
    </source>
</evidence>
<comment type="similarity">
    <text evidence="1">Belongs to the CSN12 family.</text>
</comment>
<comment type="caution">
    <text evidence="5">The sequence shown here is derived from an EMBL/GenBank/DDBJ whole genome shotgun (WGS) entry which is preliminary data.</text>
</comment>
<dbReference type="PANTHER" id="PTHR12732:SF0">
    <property type="entry name" value="PCI DOMAIN-CONTAINING PROTEIN 2"/>
    <property type="match status" value="1"/>
</dbReference>
<dbReference type="FunFam" id="1.10.10.10:FF:000146">
    <property type="entry name" value="PCI domain-containing protein 2 homolog"/>
    <property type="match status" value="1"/>
</dbReference>
<evidence type="ECO:0000313" key="5">
    <source>
        <dbReference type="EMBL" id="CAD6188260.1"/>
    </source>
</evidence>
<dbReference type="Gene3D" id="1.10.10.10">
    <property type="entry name" value="Winged helix-like DNA-binding domain superfamily/Winged helix DNA-binding domain"/>
    <property type="match status" value="1"/>
</dbReference>
<dbReference type="InterPro" id="IPR045114">
    <property type="entry name" value="Csn12-like"/>
</dbReference>
<dbReference type="PANTHER" id="PTHR12732">
    <property type="entry name" value="UNCHARACTERIZED PROTEASOME COMPONENT REGION PCI-CONTAINING"/>
    <property type="match status" value="1"/>
</dbReference>
<accession>A0A8S1H4D0</accession>
<dbReference type="GO" id="GO:0070390">
    <property type="term" value="C:transcription export complex 2"/>
    <property type="evidence" value="ECO:0007669"/>
    <property type="project" value="TreeGrafter"/>
</dbReference>